<keyword evidence="2" id="KW-0456">Lyase</keyword>
<dbReference type="InterPro" id="IPR007506">
    <property type="entry name" value="PMDh-L-like_dom"/>
</dbReference>
<dbReference type="Pfam" id="PF04412">
    <property type="entry name" value="AcnX"/>
    <property type="match status" value="1"/>
</dbReference>
<evidence type="ECO:0000256" key="4">
    <source>
        <dbReference type="ARBA" id="ARBA00045299"/>
    </source>
</evidence>
<evidence type="ECO:0000256" key="3">
    <source>
        <dbReference type="ARBA" id="ARBA00045120"/>
    </source>
</evidence>
<evidence type="ECO:0000259" key="9">
    <source>
        <dbReference type="Pfam" id="PF04412"/>
    </source>
</evidence>
<name>A0A7C3WKD8_THEPE</name>
<evidence type="ECO:0000256" key="8">
    <source>
        <dbReference type="ARBA" id="ARBA00047196"/>
    </source>
</evidence>
<dbReference type="PANTHER" id="PTHR36577">
    <property type="entry name" value="DUF521 DOMAIN PROTEIN (AFU_ORTHOLOGUE AFUA_6G00490)"/>
    <property type="match status" value="1"/>
</dbReference>
<feature type="domain" description="Phosphomevalonate dehydratase large subunit-like" evidence="9">
    <location>
        <begin position="5"/>
        <end position="389"/>
    </location>
</feature>
<proteinExistence type="inferred from homology"/>
<reference evidence="10" key="1">
    <citation type="journal article" date="2020" name="mSystems">
        <title>Genome- and Community-Level Interaction Insights into Carbon Utilization and Element Cycling Functions of Hydrothermarchaeota in Hydrothermal Sediment.</title>
        <authorList>
            <person name="Zhou Z."/>
            <person name="Liu Y."/>
            <person name="Xu W."/>
            <person name="Pan J."/>
            <person name="Luo Z.H."/>
            <person name="Li M."/>
        </authorList>
    </citation>
    <scope>NUCLEOTIDE SEQUENCE [LARGE SCALE GENOMIC DNA]</scope>
    <source>
        <strain evidence="10">SpSt-8</strain>
    </source>
</reference>
<accession>A0A7C3WKD8</accession>
<dbReference type="EMBL" id="DTIB01000104">
    <property type="protein sequence ID" value="HGB25579.1"/>
    <property type="molecule type" value="Genomic_DNA"/>
</dbReference>
<dbReference type="PANTHER" id="PTHR36577:SF3">
    <property type="entry name" value="DUF521 DOMAIN PROTEIN (AFU_ORTHOLOGUE AFUA_6G00490)"/>
    <property type="match status" value="1"/>
</dbReference>
<sequence length="398" mass="43169">MQSFMYLTREEELALEGYYGEARAIAMKVVVKVAEVSGAERLVPVKHAHISGISFKNIGEEGLEFLESLASKGARFAVPTTVNPGAFDLERRVEMKVDEGVVRGQFRVLDALRRMGAKISLSCTPYLYEMISFRDHLAWSESNAVLYANSVVGAMTNRDGGPLALFEAISGRAPLSGLHLEENRVPSLLLDFSGIRSRLLESGLIGAAGLVTGRITGSYVSLVRGLDLKNEDEVKLYLAAVGATGSTGLVLIEGVSPDLKHLRFSEHELERITLDWSALTAELERYSGAGDAVAVAGCPHMSRRELAEILEWVRRHGGAKRRLVLFASRAAVEGLVLNEPNVEVYADTCMVVSDLSRYAGRSVVTDSGKAAFYLASQGYAVRLVSRGELLKYVVGEGG</sequence>
<evidence type="ECO:0000256" key="6">
    <source>
        <dbReference type="ARBA" id="ARBA00046520"/>
    </source>
</evidence>
<evidence type="ECO:0000256" key="1">
    <source>
        <dbReference type="ARBA" id="ARBA00023004"/>
    </source>
</evidence>
<comment type="function">
    <text evidence="4">Component of a hydro-lyase that catalyzes the dehydration of mevalonate 5-phosphate (MVA5P) to form trans-anhydromevalonate 5-phosphate (tAHMP). Involved in the archaeal mevalonate (MVA) pathway, which provides fundamental precursors for isoprenoid biosynthesis, such as isopentenyl diphosphate (IPP) and dimethylallyl diphosphate (DMAPP).</text>
</comment>
<keyword evidence="1" id="KW-0408">Iron</keyword>
<protein>
    <recommendedName>
        <fullName evidence="8">Phosphomevalonate dehydratase large subunit</fullName>
        <ecNumber evidence="7">4.2.1.182</ecNumber>
    </recommendedName>
</protein>
<comment type="subunit">
    <text evidence="6">Heterodimer composed of a large subunit (PMDh-L) and a small subunit (PMDh-S).</text>
</comment>
<dbReference type="EC" id="4.2.1.182" evidence="7"/>
<organism evidence="10">
    <name type="scientific">Thermofilum pendens</name>
    <dbReference type="NCBI Taxonomy" id="2269"/>
    <lineage>
        <taxon>Archaea</taxon>
        <taxon>Thermoproteota</taxon>
        <taxon>Thermoprotei</taxon>
        <taxon>Thermofilales</taxon>
        <taxon>Thermofilaceae</taxon>
        <taxon>Thermofilum</taxon>
    </lineage>
</organism>
<dbReference type="GO" id="GO:0016829">
    <property type="term" value="F:lyase activity"/>
    <property type="evidence" value="ECO:0007669"/>
    <property type="project" value="UniProtKB-KW"/>
</dbReference>
<evidence type="ECO:0000256" key="5">
    <source>
        <dbReference type="ARBA" id="ARBA00046333"/>
    </source>
</evidence>
<evidence type="ECO:0000256" key="7">
    <source>
        <dbReference type="ARBA" id="ARBA00047176"/>
    </source>
</evidence>
<comment type="caution">
    <text evidence="10">The sequence shown here is derived from an EMBL/GenBank/DDBJ whole genome shotgun (WGS) entry which is preliminary data.</text>
</comment>
<evidence type="ECO:0000256" key="2">
    <source>
        <dbReference type="ARBA" id="ARBA00023239"/>
    </source>
</evidence>
<comment type="catalytic activity">
    <reaction evidence="3">
        <text>(R)-5-phosphomevalonate = (2E)-3-methyl-5-phosphooxypent-2-enoate + H2O</text>
        <dbReference type="Rhea" id="RHEA:78975"/>
        <dbReference type="ChEBI" id="CHEBI:15377"/>
        <dbReference type="ChEBI" id="CHEBI:58146"/>
        <dbReference type="ChEBI" id="CHEBI:229665"/>
        <dbReference type="EC" id="4.2.1.182"/>
    </reaction>
    <physiologicalReaction direction="left-to-right" evidence="3">
        <dbReference type="Rhea" id="RHEA:78976"/>
    </physiologicalReaction>
</comment>
<evidence type="ECO:0000313" key="10">
    <source>
        <dbReference type="EMBL" id="HGB25579.1"/>
    </source>
</evidence>
<dbReference type="AlphaFoldDB" id="A0A7C3WKD8"/>
<comment type="similarity">
    <text evidence="5">Belongs to the AcnX type II large subunit family.</text>
</comment>
<gene>
    <name evidence="10" type="ORF">ENV88_06095</name>
</gene>